<evidence type="ECO:0000313" key="6">
    <source>
        <dbReference type="EMBL" id="EXX73338.1"/>
    </source>
</evidence>
<dbReference type="Proteomes" id="UP000022910">
    <property type="component" value="Unassembled WGS sequence"/>
</dbReference>
<dbReference type="AlphaFoldDB" id="A0A015N2H9"/>
<dbReference type="Pfam" id="PF20147">
    <property type="entry name" value="Crinkler"/>
    <property type="match status" value="1"/>
</dbReference>
<evidence type="ECO:0000313" key="7">
    <source>
        <dbReference type="Proteomes" id="UP000022910"/>
    </source>
</evidence>
<feature type="chain" id="PRO_5001476996" description="Crinkler effector protein N-terminal domain-containing protein" evidence="4">
    <location>
        <begin position="24"/>
        <end position="59"/>
    </location>
</feature>
<evidence type="ECO:0000259" key="5">
    <source>
        <dbReference type="Pfam" id="PF20147"/>
    </source>
</evidence>
<sequence>MSTITISGMLIRLWCLIRGNSSAFKVAIGNKNDIDDLKEVIPTHSMESQHRSRPFLLTK</sequence>
<dbReference type="HOGENOM" id="CLU_2962058_0_0_1"/>
<name>A0A015N2H9_RHIIW</name>
<feature type="domain" description="Crinkler effector protein N-terminal" evidence="5">
    <location>
        <begin position="11"/>
        <end position="42"/>
    </location>
</feature>
<gene>
    <name evidence="6" type="ORF">RirG_061200</name>
</gene>
<reference evidence="6 7" key="1">
    <citation type="submission" date="2014-02" db="EMBL/GenBank/DDBJ databases">
        <title>Single nucleus genome sequencing reveals high similarity among nuclei of an endomycorrhizal fungus.</title>
        <authorList>
            <person name="Lin K."/>
            <person name="Geurts R."/>
            <person name="Zhang Z."/>
            <person name="Limpens E."/>
            <person name="Saunders D.G."/>
            <person name="Mu D."/>
            <person name="Pang E."/>
            <person name="Cao H."/>
            <person name="Cha H."/>
            <person name="Lin T."/>
            <person name="Zhou Q."/>
            <person name="Shang Y."/>
            <person name="Li Y."/>
            <person name="Ivanov S."/>
            <person name="Sharma T."/>
            <person name="Velzen R.V."/>
            <person name="Ruijter N.D."/>
            <person name="Aanen D.K."/>
            <person name="Win J."/>
            <person name="Kamoun S."/>
            <person name="Bisseling T."/>
            <person name="Huang S."/>
        </authorList>
    </citation>
    <scope>NUCLEOTIDE SEQUENCE [LARGE SCALE GENOMIC DNA]</scope>
    <source>
        <strain evidence="7">DAOM197198w</strain>
    </source>
</reference>
<dbReference type="EMBL" id="JEMT01014736">
    <property type="protein sequence ID" value="EXX73338.1"/>
    <property type="molecule type" value="Genomic_DNA"/>
</dbReference>
<comment type="subcellular location">
    <subcellularLocation>
        <location evidence="1">Host cell</location>
    </subcellularLocation>
    <subcellularLocation>
        <location evidence="2">Secreted</location>
    </subcellularLocation>
</comment>
<dbReference type="GO" id="GO:0005576">
    <property type="term" value="C:extracellular region"/>
    <property type="evidence" value="ECO:0007669"/>
    <property type="project" value="UniProtKB-SubCell"/>
</dbReference>
<keyword evidence="7" id="KW-1185">Reference proteome</keyword>
<keyword evidence="3" id="KW-0964">Secreted</keyword>
<evidence type="ECO:0000256" key="4">
    <source>
        <dbReference type="SAM" id="SignalP"/>
    </source>
</evidence>
<evidence type="ECO:0000256" key="3">
    <source>
        <dbReference type="ARBA" id="ARBA00022525"/>
    </source>
</evidence>
<comment type="caution">
    <text evidence="6">The sequence shown here is derived from an EMBL/GenBank/DDBJ whole genome shotgun (WGS) entry which is preliminary data.</text>
</comment>
<keyword evidence="4" id="KW-0732">Signal</keyword>
<protein>
    <recommendedName>
        <fullName evidence="5">Crinkler effector protein N-terminal domain-containing protein</fullName>
    </recommendedName>
</protein>
<feature type="signal peptide" evidence="4">
    <location>
        <begin position="1"/>
        <end position="23"/>
    </location>
</feature>
<proteinExistence type="predicted"/>
<dbReference type="GO" id="GO:0043657">
    <property type="term" value="C:host cell"/>
    <property type="evidence" value="ECO:0007669"/>
    <property type="project" value="UniProtKB-SubCell"/>
</dbReference>
<organism evidence="6 7">
    <name type="scientific">Rhizophagus irregularis (strain DAOM 197198w)</name>
    <name type="common">Glomus intraradices</name>
    <dbReference type="NCBI Taxonomy" id="1432141"/>
    <lineage>
        <taxon>Eukaryota</taxon>
        <taxon>Fungi</taxon>
        <taxon>Fungi incertae sedis</taxon>
        <taxon>Mucoromycota</taxon>
        <taxon>Glomeromycotina</taxon>
        <taxon>Glomeromycetes</taxon>
        <taxon>Glomerales</taxon>
        <taxon>Glomeraceae</taxon>
        <taxon>Rhizophagus</taxon>
    </lineage>
</organism>
<dbReference type="InterPro" id="IPR045379">
    <property type="entry name" value="Crinkler_N"/>
</dbReference>
<accession>A0A015N2H9</accession>
<dbReference type="OrthoDB" id="10499239at2759"/>
<evidence type="ECO:0000256" key="1">
    <source>
        <dbReference type="ARBA" id="ARBA00004340"/>
    </source>
</evidence>
<evidence type="ECO:0000256" key="2">
    <source>
        <dbReference type="ARBA" id="ARBA00004613"/>
    </source>
</evidence>